<dbReference type="RefSeq" id="WP_152577896.1">
    <property type="nucleotide sequence ID" value="NZ_JAATJI010000002.1"/>
</dbReference>
<comment type="caution">
    <text evidence="2">The sequence shown here is derived from an EMBL/GenBank/DDBJ whole genome shotgun (WGS) entry which is preliminary data.</text>
</comment>
<dbReference type="AlphaFoldDB" id="A0A7C9GQB0"/>
<keyword evidence="3" id="KW-1185">Reference proteome</keyword>
<keyword evidence="1" id="KW-1133">Transmembrane helix</keyword>
<dbReference type="Proteomes" id="UP000481327">
    <property type="component" value="Unassembled WGS sequence"/>
</dbReference>
<evidence type="ECO:0000313" key="2">
    <source>
        <dbReference type="EMBL" id="MQT17430.1"/>
    </source>
</evidence>
<dbReference type="InterPro" id="IPR016410">
    <property type="entry name" value="Phage_imm"/>
</dbReference>
<name>A0A7C9GQB0_9SPHN</name>
<dbReference type="Pfam" id="PF14373">
    <property type="entry name" value="Imm_superinfect"/>
    <property type="match status" value="1"/>
</dbReference>
<dbReference type="EMBL" id="WIOL01000003">
    <property type="protein sequence ID" value="MQT17430.1"/>
    <property type="molecule type" value="Genomic_DNA"/>
</dbReference>
<evidence type="ECO:0000256" key="1">
    <source>
        <dbReference type="SAM" id="Phobius"/>
    </source>
</evidence>
<evidence type="ECO:0000313" key="3">
    <source>
        <dbReference type="Proteomes" id="UP000481327"/>
    </source>
</evidence>
<accession>A0A7C9GQB0</accession>
<keyword evidence="1" id="KW-0472">Membrane</keyword>
<sequence>MDIGRLMLFGIALVAVLVFNFVPTIIAVARQHPERRLIAGLNVLSMVSFLLWFALLVWAVGGKRDDGVIGRFVGRAGNRRRLVALVAALVGVGVATTAYALTRT</sequence>
<feature type="transmembrane region" description="Helical" evidence="1">
    <location>
        <begin position="82"/>
        <end position="101"/>
    </location>
</feature>
<protein>
    <submittedName>
        <fullName evidence="2">Superinfection immunity protein</fullName>
    </submittedName>
</protein>
<gene>
    <name evidence="2" type="ORF">F3168_09165</name>
</gene>
<feature type="transmembrane region" description="Helical" evidence="1">
    <location>
        <begin position="37"/>
        <end position="61"/>
    </location>
</feature>
<reference evidence="2 3" key="1">
    <citation type="submission" date="2019-09" db="EMBL/GenBank/DDBJ databases">
        <title>Polymorphobacter sp. isolated from a lake in China.</title>
        <authorList>
            <person name="Liu Z."/>
        </authorList>
    </citation>
    <scope>NUCLEOTIDE SEQUENCE [LARGE SCALE GENOMIC DNA]</scope>
    <source>
        <strain evidence="2 3">D40P</strain>
    </source>
</reference>
<organism evidence="2 3">
    <name type="scientific">Sandarakinorhabdus fusca</name>
    <dbReference type="NCBI Taxonomy" id="1439888"/>
    <lineage>
        <taxon>Bacteria</taxon>
        <taxon>Pseudomonadati</taxon>
        <taxon>Pseudomonadota</taxon>
        <taxon>Alphaproteobacteria</taxon>
        <taxon>Sphingomonadales</taxon>
        <taxon>Sphingosinicellaceae</taxon>
        <taxon>Sandarakinorhabdus</taxon>
    </lineage>
</organism>
<keyword evidence="1" id="KW-0812">Transmembrane</keyword>
<dbReference type="OrthoDB" id="7411202at2"/>
<proteinExistence type="predicted"/>